<dbReference type="PANTHER" id="PTHR42735:SF1">
    <property type="entry name" value="PYRIDOXAL-DEPENDENT DECARBOXYLASE DOMAIN-CONTAINING PROTEIN 1-RELATED"/>
    <property type="match status" value="1"/>
</dbReference>
<name>A0A2J7PLW3_9NEOP</name>
<comment type="similarity">
    <text evidence="2">Belongs to the group II decarboxylase family.</text>
</comment>
<comment type="cofactor">
    <cofactor evidence="1">
        <name>pyridoxal 5'-phosphate</name>
        <dbReference type="ChEBI" id="CHEBI:597326"/>
    </cofactor>
</comment>
<keyword evidence="3" id="KW-0210">Decarboxylase</keyword>
<dbReference type="EMBL" id="NEVH01024423">
    <property type="protein sequence ID" value="PNF17326.1"/>
    <property type="molecule type" value="Genomic_DNA"/>
</dbReference>
<dbReference type="Gene3D" id="3.90.1150.170">
    <property type="match status" value="1"/>
</dbReference>
<dbReference type="InterPro" id="IPR055103">
    <property type="entry name" value="PDXDC1-like_2nd"/>
</dbReference>
<feature type="compositionally biased region" description="Low complexity" evidence="6">
    <location>
        <begin position="417"/>
        <end position="442"/>
    </location>
</feature>
<proteinExistence type="inferred from homology"/>
<dbReference type="InterPro" id="IPR015424">
    <property type="entry name" value="PyrdxlP-dep_Trfase"/>
</dbReference>
<dbReference type="AlphaFoldDB" id="A0A2J7PLW3"/>
<dbReference type="Pfam" id="PF22937">
    <property type="entry name" value="PDXDC1-like_cen2"/>
    <property type="match status" value="1"/>
</dbReference>
<keyword evidence="4" id="KW-0663">Pyridoxal phosphate</keyword>
<organism evidence="9 10">
    <name type="scientific">Cryptotermes secundus</name>
    <dbReference type="NCBI Taxonomy" id="105785"/>
    <lineage>
        <taxon>Eukaryota</taxon>
        <taxon>Metazoa</taxon>
        <taxon>Ecdysozoa</taxon>
        <taxon>Arthropoda</taxon>
        <taxon>Hexapoda</taxon>
        <taxon>Insecta</taxon>
        <taxon>Pterygota</taxon>
        <taxon>Neoptera</taxon>
        <taxon>Polyneoptera</taxon>
        <taxon>Dictyoptera</taxon>
        <taxon>Blattodea</taxon>
        <taxon>Blattoidea</taxon>
        <taxon>Termitoidae</taxon>
        <taxon>Kalotermitidae</taxon>
        <taxon>Cryptotermitinae</taxon>
        <taxon>Cryptotermes</taxon>
    </lineage>
</organism>
<dbReference type="Proteomes" id="UP000235965">
    <property type="component" value="Unassembled WGS sequence"/>
</dbReference>
<sequence>MSTVGVPRESTLPLVAGLTADHFARRLSCLSLWAALQSLGRDGIQTKIREAFESSELIWKKISKYTCLRLLSQQPGGETGTFTVAELVSKPVSTAVLLEVVACTVVFQFVPEGSDDGGGRVPSYYDKLNSWLGQILQRDSPQVPLEICELESNGVVLRYCPLEMGGDKIPSTEDIEVFIVCLEQQLEILSATVQHKETFQRLVIASPRLRLVDMPGWAGLGGVRYVPEGWEQLMTDQAKEELNRLNMQLVEQLRNTDAAFSLGEGTDGLVCVRFGMVTADTDVEELLGLVVTVGQEVEESSRFLETMTEIVKKGIEAATLDLQKENEERLWQDGILRHVPVFGSLVNWWSPPSKESGIKGRSLNLTAGVVESTENIYRYHMQLQQGASNPPGTRSPPQPQVQTPVAPSAGGKHSRSSSHSSEQSQSQTVPTATMTTTSPEAVLQSVTS</sequence>
<evidence type="ECO:0000313" key="9">
    <source>
        <dbReference type="EMBL" id="PNF17326.1"/>
    </source>
</evidence>
<evidence type="ECO:0000256" key="2">
    <source>
        <dbReference type="ARBA" id="ARBA00009533"/>
    </source>
</evidence>
<dbReference type="InterPro" id="IPR055102">
    <property type="entry name" value="PDXDC1-like_3rd"/>
</dbReference>
<evidence type="ECO:0000256" key="4">
    <source>
        <dbReference type="ARBA" id="ARBA00022898"/>
    </source>
</evidence>
<feature type="domain" description="PDXDC1/PDXD2 second" evidence="7">
    <location>
        <begin position="122"/>
        <end position="193"/>
    </location>
</feature>
<keyword evidence="10" id="KW-1185">Reference proteome</keyword>
<dbReference type="GO" id="GO:0016831">
    <property type="term" value="F:carboxy-lyase activity"/>
    <property type="evidence" value="ECO:0007669"/>
    <property type="project" value="UniProtKB-KW"/>
</dbReference>
<keyword evidence="5" id="KW-0456">Lyase</keyword>
<dbReference type="PANTHER" id="PTHR42735">
    <property type="match status" value="1"/>
</dbReference>
<feature type="domain" description="PDXDC1-like third" evidence="8">
    <location>
        <begin position="199"/>
        <end position="302"/>
    </location>
</feature>
<evidence type="ECO:0000259" key="7">
    <source>
        <dbReference type="Pfam" id="PF22930"/>
    </source>
</evidence>
<evidence type="ECO:0000259" key="8">
    <source>
        <dbReference type="Pfam" id="PF22937"/>
    </source>
</evidence>
<evidence type="ECO:0000256" key="1">
    <source>
        <dbReference type="ARBA" id="ARBA00001933"/>
    </source>
</evidence>
<evidence type="ECO:0000256" key="3">
    <source>
        <dbReference type="ARBA" id="ARBA00022793"/>
    </source>
</evidence>
<feature type="compositionally biased region" description="Low complexity" evidence="6">
    <location>
        <begin position="400"/>
        <end position="409"/>
    </location>
</feature>
<accession>A0A2J7PLW3</accession>
<gene>
    <name evidence="9" type="ORF">B7P43_G04987</name>
</gene>
<evidence type="ECO:0000313" key="10">
    <source>
        <dbReference type="Proteomes" id="UP000235965"/>
    </source>
</evidence>
<evidence type="ECO:0008006" key="11">
    <source>
        <dbReference type="Google" id="ProtNLM"/>
    </source>
</evidence>
<dbReference type="Pfam" id="PF22930">
    <property type="entry name" value="PDXDC1-like_cen"/>
    <property type="match status" value="1"/>
</dbReference>
<feature type="region of interest" description="Disordered" evidence="6">
    <location>
        <begin position="385"/>
        <end position="448"/>
    </location>
</feature>
<dbReference type="SUPFAM" id="SSF53383">
    <property type="entry name" value="PLP-dependent transferases"/>
    <property type="match status" value="1"/>
</dbReference>
<evidence type="ECO:0000256" key="5">
    <source>
        <dbReference type="ARBA" id="ARBA00023239"/>
    </source>
</evidence>
<protein>
    <recommendedName>
        <fullName evidence="11">Pyridoxal-dependent decarboxylase domain-containing protein 1</fullName>
    </recommendedName>
</protein>
<reference evidence="9 10" key="1">
    <citation type="submission" date="2017-12" db="EMBL/GenBank/DDBJ databases">
        <title>Hemimetabolous genomes reveal molecular basis of termite eusociality.</title>
        <authorList>
            <person name="Harrison M.C."/>
            <person name="Jongepier E."/>
            <person name="Robertson H.M."/>
            <person name="Arning N."/>
            <person name="Bitard-Feildel T."/>
            <person name="Chao H."/>
            <person name="Childers C.P."/>
            <person name="Dinh H."/>
            <person name="Doddapaneni H."/>
            <person name="Dugan S."/>
            <person name="Gowin J."/>
            <person name="Greiner C."/>
            <person name="Han Y."/>
            <person name="Hu H."/>
            <person name="Hughes D.S.T."/>
            <person name="Huylmans A.-K."/>
            <person name="Kemena C."/>
            <person name="Kremer L.P.M."/>
            <person name="Lee S.L."/>
            <person name="Lopez-Ezquerra A."/>
            <person name="Mallet L."/>
            <person name="Monroy-Kuhn J.M."/>
            <person name="Moser A."/>
            <person name="Murali S.C."/>
            <person name="Muzny D.M."/>
            <person name="Otani S."/>
            <person name="Piulachs M.-D."/>
            <person name="Poelchau M."/>
            <person name="Qu J."/>
            <person name="Schaub F."/>
            <person name="Wada-Katsumata A."/>
            <person name="Worley K.C."/>
            <person name="Xie Q."/>
            <person name="Ylla G."/>
            <person name="Poulsen M."/>
            <person name="Gibbs R.A."/>
            <person name="Schal C."/>
            <person name="Richards S."/>
            <person name="Belles X."/>
            <person name="Korb J."/>
            <person name="Bornberg-Bauer E."/>
        </authorList>
    </citation>
    <scope>NUCLEOTIDE SEQUENCE [LARGE SCALE GENOMIC DNA]</scope>
    <source>
        <tissue evidence="9">Whole body</tissue>
    </source>
</reference>
<dbReference type="OrthoDB" id="2161780at2759"/>
<comment type="caution">
    <text evidence="9">The sequence shown here is derived from an EMBL/GenBank/DDBJ whole genome shotgun (WGS) entry which is preliminary data.</text>
</comment>
<evidence type="ECO:0000256" key="6">
    <source>
        <dbReference type="SAM" id="MobiDB-lite"/>
    </source>
</evidence>
<dbReference type="InterPro" id="IPR050477">
    <property type="entry name" value="GrpII_AminoAcid_Decarb"/>
</dbReference>